<dbReference type="RefSeq" id="WP_395438694.1">
    <property type="nucleotide sequence ID" value="NZ_JBAWKC010000004.1"/>
</dbReference>
<dbReference type="PROSITE" id="PS51352">
    <property type="entry name" value="THIOREDOXIN_2"/>
    <property type="match status" value="1"/>
</dbReference>
<dbReference type="PANTHER" id="PTHR42852">
    <property type="entry name" value="THIOL:DISULFIDE INTERCHANGE PROTEIN DSBE"/>
    <property type="match status" value="1"/>
</dbReference>
<evidence type="ECO:0000313" key="2">
    <source>
        <dbReference type="EMBL" id="MFH6769458.1"/>
    </source>
</evidence>
<dbReference type="Gene3D" id="3.40.30.10">
    <property type="entry name" value="Glutaredoxin"/>
    <property type="match status" value="1"/>
</dbReference>
<feature type="domain" description="Thioredoxin" evidence="1">
    <location>
        <begin position="238"/>
        <end position="403"/>
    </location>
</feature>
<dbReference type="SUPFAM" id="SSF52833">
    <property type="entry name" value="Thioredoxin-like"/>
    <property type="match status" value="1"/>
</dbReference>
<dbReference type="PANTHER" id="PTHR42852:SF17">
    <property type="entry name" value="THIOREDOXIN-LIKE PROTEIN HI_1115"/>
    <property type="match status" value="1"/>
</dbReference>
<evidence type="ECO:0000313" key="3">
    <source>
        <dbReference type="Proteomes" id="UP001610104"/>
    </source>
</evidence>
<proteinExistence type="predicted"/>
<dbReference type="PROSITE" id="PS51257">
    <property type="entry name" value="PROKAR_LIPOPROTEIN"/>
    <property type="match status" value="1"/>
</dbReference>
<organism evidence="2 3">
    <name type="scientific">Gaetbulibacter aquiaggeris</name>
    <dbReference type="NCBI Taxonomy" id="1735373"/>
    <lineage>
        <taxon>Bacteria</taxon>
        <taxon>Pseudomonadati</taxon>
        <taxon>Bacteroidota</taxon>
        <taxon>Flavobacteriia</taxon>
        <taxon>Flavobacteriales</taxon>
        <taxon>Flavobacteriaceae</taxon>
        <taxon>Gaetbulibacter</taxon>
    </lineage>
</organism>
<evidence type="ECO:0000259" key="1">
    <source>
        <dbReference type="PROSITE" id="PS51352"/>
    </source>
</evidence>
<reference evidence="2 3" key="1">
    <citation type="submission" date="2024-02" db="EMBL/GenBank/DDBJ databases">
        <title>A Gaetbulibacter species isolated from tidal flats and genomic insights of their niches.</title>
        <authorList>
            <person name="Ye Y."/>
        </authorList>
    </citation>
    <scope>NUCLEOTIDE SEQUENCE [LARGE SCALE GENOMIC DNA]</scope>
    <source>
        <strain evidence="2 3">KEM-8</strain>
    </source>
</reference>
<dbReference type="EMBL" id="JBAWKC010000004">
    <property type="protein sequence ID" value="MFH6769458.1"/>
    <property type="molecule type" value="Genomic_DNA"/>
</dbReference>
<gene>
    <name evidence="2" type="ORF">V8G56_11965</name>
</gene>
<protein>
    <submittedName>
        <fullName evidence="2">TlpA disulfide reductase family protein</fullName>
    </submittedName>
</protein>
<dbReference type="Pfam" id="PF08534">
    <property type="entry name" value="Redoxin"/>
    <property type="match status" value="1"/>
</dbReference>
<dbReference type="InterPro" id="IPR013740">
    <property type="entry name" value="Redoxin"/>
</dbReference>
<dbReference type="InterPro" id="IPR036249">
    <property type="entry name" value="Thioredoxin-like_sf"/>
</dbReference>
<accession>A0ABW7MRI6</accession>
<dbReference type="InterPro" id="IPR013766">
    <property type="entry name" value="Thioredoxin_domain"/>
</dbReference>
<comment type="caution">
    <text evidence="2">The sequence shown here is derived from an EMBL/GenBank/DDBJ whole genome shotgun (WGS) entry which is preliminary data.</text>
</comment>
<sequence length="404" mass="46025">MIKRLLIVLLIMMVSCIQEPKELKTGAYRATLMINDSLDLPFNFEVITAKSLKIYNADEVISVNDINYANDSVYIKMPVFEGYIVAKISNGGDLKGYFKNETLSRVVPFEAESNNTIRFEVANPEYNSNITGNWETVFSPKTKEDTYIAKGIFNQVANKVSGTFRTTTGDYRYLEGVMEGDQLKLSTFDGSHAFLFTAKVTDSTMEGVFYSGNHYKEPFIARRNEYFELPDEDQLTFLKEGYNKVSFSFPDVSGKMMSLDDTRFKNKVVVIQIMGTWCPNCLDESKFYSEYYKNSHNKEVEFIALAFEYAKTPEAAFKNIVRLKENVGIEYPVLLAQYGSSSKTEAQEKLPMLDHILSYPTTIYIDKAGKVRKIHTGFNGPATGDKYIQFKGEFESFINDLLNE</sequence>
<name>A0ABW7MRI6_9FLAO</name>
<keyword evidence="3" id="KW-1185">Reference proteome</keyword>
<dbReference type="InterPro" id="IPR050553">
    <property type="entry name" value="Thioredoxin_ResA/DsbE_sf"/>
</dbReference>
<dbReference type="CDD" id="cd02966">
    <property type="entry name" value="TlpA_like_family"/>
    <property type="match status" value="1"/>
</dbReference>
<dbReference type="Proteomes" id="UP001610104">
    <property type="component" value="Unassembled WGS sequence"/>
</dbReference>